<organism evidence="1">
    <name type="scientific">human gut metagenome</name>
    <dbReference type="NCBI Taxonomy" id="408170"/>
    <lineage>
        <taxon>unclassified sequences</taxon>
        <taxon>metagenomes</taxon>
        <taxon>organismal metagenomes</taxon>
    </lineage>
</organism>
<feature type="non-terminal residue" evidence="1">
    <location>
        <position position="1"/>
    </location>
</feature>
<gene>
    <name evidence="1" type="ORF">Q604_UNBC00278G0001</name>
</gene>
<proteinExistence type="predicted"/>
<name>W1YVH1_9ZZZZ</name>
<sequence>DLDQKIYNVCHWHPMNQIHNPPELFILQKR</sequence>
<dbReference type="EMBL" id="AZMM01000278">
    <property type="protein sequence ID" value="ETJ45735.1"/>
    <property type="molecule type" value="Genomic_DNA"/>
</dbReference>
<accession>W1YVH1</accession>
<reference evidence="1" key="1">
    <citation type="submission" date="2013-12" db="EMBL/GenBank/DDBJ databases">
        <title>A Varibaculum cambriense genome reconstructed from a premature infant gut community with otherwise low bacterial novelty that shifts toward anaerobic metabolism during the third week of life.</title>
        <authorList>
            <person name="Brown C.T."/>
            <person name="Sharon I."/>
            <person name="Thomas B.C."/>
            <person name="Castelle C.J."/>
            <person name="Morowitz M.J."/>
            <person name="Banfield J.F."/>
        </authorList>
    </citation>
    <scope>NUCLEOTIDE SEQUENCE</scope>
</reference>
<protein>
    <submittedName>
        <fullName evidence="1">Uncharacterized protein</fullName>
    </submittedName>
</protein>
<evidence type="ECO:0000313" key="1">
    <source>
        <dbReference type="EMBL" id="ETJ45735.1"/>
    </source>
</evidence>
<dbReference type="AlphaFoldDB" id="W1YVH1"/>
<comment type="caution">
    <text evidence="1">The sequence shown here is derived from an EMBL/GenBank/DDBJ whole genome shotgun (WGS) entry which is preliminary data.</text>
</comment>